<dbReference type="Gene3D" id="3.60.10.10">
    <property type="entry name" value="Endonuclease/exonuclease/phosphatase"/>
    <property type="match status" value="1"/>
</dbReference>
<dbReference type="PANTHER" id="PTHR14859">
    <property type="entry name" value="CALCOFLUOR WHITE HYPERSENSITIVE PROTEIN PRECURSOR"/>
    <property type="match status" value="1"/>
</dbReference>
<reference evidence="2 3" key="1">
    <citation type="submission" date="2017-03" db="EMBL/GenBank/DDBJ databases">
        <authorList>
            <person name="Afonso C.L."/>
            <person name="Miller P.J."/>
            <person name="Scott M.A."/>
            <person name="Spackman E."/>
            <person name="Goraichik I."/>
            <person name="Dimitrov K.M."/>
            <person name="Suarez D.L."/>
            <person name="Swayne D.E."/>
        </authorList>
    </citation>
    <scope>NUCLEOTIDE SEQUENCE [LARGE SCALE GENOMIC DNA]</scope>
    <source>
        <strain evidence="2 3">CECT 7450</strain>
    </source>
</reference>
<dbReference type="GO" id="GO:0016020">
    <property type="term" value="C:membrane"/>
    <property type="evidence" value="ECO:0007669"/>
    <property type="project" value="GOC"/>
</dbReference>
<proteinExistence type="predicted"/>
<dbReference type="AlphaFoldDB" id="A0A1X6Y6E7"/>
<dbReference type="OrthoDB" id="9813425at2"/>
<dbReference type="InterPro" id="IPR005135">
    <property type="entry name" value="Endo/exonuclease/phosphatase"/>
</dbReference>
<dbReference type="InterPro" id="IPR051916">
    <property type="entry name" value="GPI-anchor_lipid_remodeler"/>
</dbReference>
<accession>A0A1X6Y6E7</accession>
<name>A0A1X6Y6E7_9RHOB</name>
<dbReference type="GO" id="GO:0006506">
    <property type="term" value="P:GPI anchor biosynthetic process"/>
    <property type="evidence" value="ECO:0007669"/>
    <property type="project" value="TreeGrafter"/>
</dbReference>
<dbReference type="PANTHER" id="PTHR14859:SF15">
    <property type="entry name" value="ENDONUCLEASE_EXONUCLEASE_PHOSPHATASE DOMAIN-CONTAINING PROTEIN"/>
    <property type="match status" value="1"/>
</dbReference>
<dbReference type="RefSeq" id="WP_085803672.1">
    <property type="nucleotide sequence ID" value="NZ_FWFX01000001.1"/>
</dbReference>
<evidence type="ECO:0000313" key="2">
    <source>
        <dbReference type="EMBL" id="SLN11741.1"/>
    </source>
</evidence>
<gene>
    <name evidence="2" type="ORF">ROA7450_00110</name>
</gene>
<evidence type="ECO:0000313" key="3">
    <source>
        <dbReference type="Proteomes" id="UP000193061"/>
    </source>
</evidence>
<dbReference type="Proteomes" id="UP000193061">
    <property type="component" value="Unassembled WGS sequence"/>
</dbReference>
<keyword evidence="3" id="KW-1185">Reference proteome</keyword>
<organism evidence="2 3">
    <name type="scientific">Roseovarius albus</name>
    <dbReference type="NCBI Taxonomy" id="1247867"/>
    <lineage>
        <taxon>Bacteria</taxon>
        <taxon>Pseudomonadati</taxon>
        <taxon>Pseudomonadota</taxon>
        <taxon>Alphaproteobacteria</taxon>
        <taxon>Rhodobacterales</taxon>
        <taxon>Roseobacteraceae</taxon>
        <taxon>Roseovarius</taxon>
    </lineage>
</organism>
<dbReference type="EMBL" id="FWFX01000001">
    <property type="protein sequence ID" value="SLN11741.1"/>
    <property type="molecule type" value="Genomic_DNA"/>
</dbReference>
<protein>
    <recommendedName>
        <fullName evidence="1">Endonuclease/exonuclease/phosphatase domain-containing protein</fullName>
    </recommendedName>
</protein>
<dbReference type="Pfam" id="PF03372">
    <property type="entry name" value="Exo_endo_phos"/>
    <property type="match status" value="1"/>
</dbReference>
<sequence length="224" mass="24950">MRIASYNIRKAVGLDWRRDPERVVDVLAEIKADVVVLQEADKRIGTRAGVLPLERMSQELGYELTEVATRPQSHGWHGNAVFYRSGLRAAETTRLDVPSVEPRGVVAIEFDTPAFTVYGVHLGLTPGMRRKQMATIAAHALQTEMPVIVAGDFNEWKTNLGLFAENFDIITPGPSFHASRPSAVLDRFALRGLVRCTRSWVHKSNNARYASDHLPIVMEFELGG</sequence>
<evidence type="ECO:0000259" key="1">
    <source>
        <dbReference type="Pfam" id="PF03372"/>
    </source>
</evidence>
<dbReference type="SUPFAM" id="SSF56219">
    <property type="entry name" value="DNase I-like"/>
    <property type="match status" value="1"/>
</dbReference>
<feature type="domain" description="Endonuclease/exonuclease/phosphatase" evidence="1">
    <location>
        <begin position="4"/>
        <end position="213"/>
    </location>
</feature>
<dbReference type="GO" id="GO:0003824">
    <property type="term" value="F:catalytic activity"/>
    <property type="evidence" value="ECO:0007669"/>
    <property type="project" value="InterPro"/>
</dbReference>
<dbReference type="InterPro" id="IPR036691">
    <property type="entry name" value="Endo/exonu/phosph_ase_sf"/>
</dbReference>